<evidence type="ECO:0000313" key="6">
    <source>
        <dbReference type="Proteomes" id="UP001230426"/>
    </source>
</evidence>
<keyword evidence="2" id="KW-0808">Transferase</keyword>
<feature type="domain" description="Methyltransferase" evidence="4">
    <location>
        <begin position="74"/>
        <end position="148"/>
    </location>
</feature>
<dbReference type="PANTHER" id="PTHR45875">
    <property type="entry name" value="METHYLTRANSFERASE N6AMT1"/>
    <property type="match status" value="1"/>
</dbReference>
<gene>
    <name evidence="5" type="ORF">J2S55_009452</name>
</gene>
<keyword evidence="6" id="KW-1185">Reference proteome</keyword>
<keyword evidence="1 5" id="KW-0489">Methyltransferase</keyword>
<dbReference type="InterPro" id="IPR029063">
    <property type="entry name" value="SAM-dependent_MTases_sf"/>
</dbReference>
<dbReference type="Proteomes" id="UP001230426">
    <property type="component" value="Unassembled WGS sequence"/>
</dbReference>
<dbReference type="Pfam" id="PF13649">
    <property type="entry name" value="Methyltransf_25"/>
    <property type="match status" value="1"/>
</dbReference>
<keyword evidence="3" id="KW-0949">S-adenosyl-L-methionine</keyword>
<accession>A0ABT9RMY7</accession>
<name>A0ABT9RMY7_9ACTN</name>
<comment type="caution">
    <text evidence="5">The sequence shown here is derived from an EMBL/GenBank/DDBJ whole genome shotgun (WGS) entry which is preliminary data.</text>
</comment>
<evidence type="ECO:0000256" key="1">
    <source>
        <dbReference type="ARBA" id="ARBA00022603"/>
    </source>
</evidence>
<dbReference type="InterPro" id="IPR052190">
    <property type="entry name" value="Euk-Arch_PrmC-MTase"/>
</dbReference>
<dbReference type="EMBL" id="JAUSRB010000002">
    <property type="protein sequence ID" value="MDP9870186.1"/>
    <property type="molecule type" value="Genomic_DNA"/>
</dbReference>
<evidence type="ECO:0000256" key="2">
    <source>
        <dbReference type="ARBA" id="ARBA00022679"/>
    </source>
</evidence>
<sequence>MQRRSETGETMNARARQAAGNLLARHREITLRRNFRLLGLDWDLLPGVYAPHLSQSSALYAEWIPYPVHGSLCEIGSGTGYVAVTAALRGCDAVTAIDMSRAAADNTRLNAVRHGVADRVRVACGDMFAPLEAGDRFDLIYWNSNFVEAPSDEGTADDLERAFFDPGYVAHDAFLRDAGGHLNPGGRLMLGFTDLGNPARIGEIAARHGWRPAVLRAARCAAPEGEINYQLVEFLRDR</sequence>
<evidence type="ECO:0000313" key="5">
    <source>
        <dbReference type="EMBL" id="MDP9870186.1"/>
    </source>
</evidence>
<dbReference type="SUPFAM" id="SSF53335">
    <property type="entry name" value="S-adenosyl-L-methionine-dependent methyltransferases"/>
    <property type="match status" value="1"/>
</dbReference>
<evidence type="ECO:0000256" key="3">
    <source>
        <dbReference type="ARBA" id="ARBA00022691"/>
    </source>
</evidence>
<dbReference type="InterPro" id="IPR041698">
    <property type="entry name" value="Methyltransf_25"/>
</dbReference>
<organism evidence="5 6">
    <name type="scientific">Streptosporangium brasiliense</name>
    <dbReference type="NCBI Taxonomy" id="47480"/>
    <lineage>
        <taxon>Bacteria</taxon>
        <taxon>Bacillati</taxon>
        <taxon>Actinomycetota</taxon>
        <taxon>Actinomycetes</taxon>
        <taxon>Streptosporangiales</taxon>
        <taxon>Streptosporangiaceae</taxon>
        <taxon>Streptosporangium</taxon>
    </lineage>
</organism>
<dbReference type="PANTHER" id="PTHR45875:SF1">
    <property type="entry name" value="METHYLTRANSFERASE N6AMT1"/>
    <property type="match status" value="1"/>
</dbReference>
<dbReference type="RefSeq" id="WP_306875108.1">
    <property type="nucleotide sequence ID" value="NZ_JAUSRB010000002.1"/>
</dbReference>
<reference evidence="5 6" key="1">
    <citation type="submission" date="2023-07" db="EMBL/GenBank/DDBJ databases">
        <title>Sequencing the genomes of 1000 actinobacteria strains.</title>
        <authorList>
            <person name="Klenk H.-P."/>
        </authorList>
    </citation>
    <scope>NUCLEOTIDE SEQUENCE [LARGE SCALE GENOMIC DNA]</scope>
    <source>
        <strain evidence="5 6">DSM 44109</strain>
    </source>
</reference>
<dbReference type="GO" id="GO:0008168">
    <property type="term" value="F:methyltransferase activity"/>
    <property type="evidence" value="ECO:0007669"/>
    <property type="project" value="UniProtKB-KW"/>
</dbReference>
<protein>
    <submittedName>
        <fullName evidence="5">Methylase of polypeptide subunit release factors</fullName>
    </submittedName>
</protein>
<dbReference type="CDD" id="cd02440">
    <property type="entry name" value="AdoMet_MTases"/>
    <property type="match status" value="1"/>
</dbReference>
<dbReference type="Gene3D" id="3.40.50.150">
    <property type="entry name" value="Vaccinia Virus protein VP39"/>
    <property type="match status" value="1"/>
</dbReference>
<proteinExistence type="predicted"/>
<evidence type="ECO:0000259" key="4">
    <source>
        <dbReference type="Pfam" id="PF13649"/>
    </source>
</evidence>
<dbReference type="GO" id="GO:0032259">
    <property type="term" value="P:methylation"/>
    <property type="evidence" value="ECO:0007669"/>
    <property type="project" value="UniProtKB-KW"/>
</dbReference>